<dbReference type="EMBL" id="VXIV02001734">
    <property type="protein sequence ID" value="KAF6030234.1"/>
    <property type="molecule type" value="Genomic_DNA"/>
</dbReference>
<comment type="caution">
    <text evidence="1">The sequence shown here is derived from an EMBL/GenBank/DDBJ whole genome shotgun (WGS) entry which is preliminary data.</text>
</comment>
<evidence type="ECO:0000313" key="1">
    <source>
        <dbReference type="EMBL" id="KAF6030234.1"/>
    </source>
</evidence>
<organism evidence="1 2">
    <name type="scientific">Bugula neritina</name>
    <name type="common">Brown bryozoan</name>
    <name type="synonym">Sertularia neritina</name>
    <dbReference type="NCBI Taxonomy" id="10212"/>
    <lineage>
        <taxon>Eukaryota</taxon>
        <taxon>Metazoa</taxon>
        <taxon>Spiralia</taxon>
        <taxon>Lophotrochozoa</taxon>
        <taxon>Bryozoa</taxon>
        <taxon>Gymnolaemata</taxon>
        <taxon>Cheilostomatida</taxon>
        <taxon>Flustrina</taxon>
        <taxon>Buguloidea</taxon>
        <taxon>Bugulidae</taxon>
        <taxon>Bugula</taxon>
    </lineage>
</organism>
<reference evidence="1" key="1">
    <citation type="submission" date="2020-06" db="EMBL/GenBank/DDBJ databases">
        <title>Draft genome of Bugula neritina, a colonial animal packing powerful symbionts and potential medicines.</title>
        <authorList>
            <person name="Rayko M."/>
        </authorList>
    </citation>
    <scope>NUCLEOTIDE SEQUENCE [LARGE SCALE GENOMIC DNA]</scope>
    <source>
        <strain evidence="1">Kwan_BN1</strain>
    </source>
</reference>
<evidence type="ECO:0000313" key="2">
    <source>
        <dbReference type="Proteomes" id="UP000593567"/>
    </source>
</evidence>
<dbReference type="Proteomes" id="UP000593567">
    <property type="component" value="Unassembled WGS sequence"/>
</dbReference>
<proteinExistence type="predicted"/>
<name>A0A7J7JWZ1_BUGNE</name>
<gene>
    <name evidence="1" type="ORF">EB796_011460</name>
</gene>
<sequence>MLVSHSLNTLNRLRDLEDNLQLTMKSNGKQKLKNKTLRSLCIARYPDEDKRYCGADVLSCHVWRPNYSCYP</sequence>
<accession>A0A7J7JWZ1</accession>
<dbReference type="AlphaFoldDB" id="A0A7J7JWZ1"/>
<protein>
    <submittedName>
        <fullName evidence="1">Uncharacterized protein</fullName>
    </submittedName>
</protein>
<keyword evidence="2" id="KW-1185">Reference proteome</keyword>